<dbReference type="GO" id="GO:0005525">
    <property type="term" value="F:GTP binding"/>
    <property type="evidence" value="ECO:0007669"/>
    <property type="project" value="UniProtKB-KW"/>
</dbReference>
<dbReference type="PANTHER" id="PTHR21231:SF8">
    <property type="entry name" value="GPN-LOOP GTPASE 1"/>
    <property type="match status" value="1"/>
</dbReference>
<comment type="similarity">
    <text evidence="1">Belongs to the GPN-loop GTPase family.</text>
</comment>
<dbReference type="Proteomes" id="UP001063698">
    <property type="component" value="Chromosome"/>
</dbReference>
<dbReference type="GO" id="GO:0003924">
    <property type="term" value="F:GTPase activity"/>
    <property type="evidence" value="ECO:0007669"/>
    <property type="project" value="TreeGrafter"/>
</dbReference>
<name>A0A977K8X7_9CREN</name>
<dbReference type="KEGG" id="ipc:IPA_00685"/>
<keyword evidence="4" id="KW-0342">GTP-binding</keyword>
<evidence type="ECO:0000256" key="1">
    <source>
        <dbReference type="ARBA" id="ARBA00005290"/>
    </source>
</evidence>
<dbReference type="NCBIfam" id="NF010340">
    <property type="entry name" value="PRK13768.1-2"/>
    <property type="match status" value="1"/>
</dbReference>
<evidence type="ECO:0000256" key="2">
    <source>
        <dbReference type="ARBA" id="ARBA00022741"/>
    </source>
</evidence>
<proteinExistence type="inferred from homology"/>
<dbReference type="InterPro" id="IPR004130">
    <property type="entry name" value="Gpn"/>
</dbReference>
<keyword evidence="6" id="KW-1185">Reference proteome</keyword>
<keyword evidence="3" id="KW-0378">Hydrolase</keyword>
<reference evidence="5" key="1">
    <citation type="submission" date="2013-11" db="EMBL/GenBank/DDBJ databases">
        <title>Comparative genomics of Ignicoccus.</title>
        <authorList>
            <person name="Podar M."/>
        </authorList>
    </citation>
    <scope>NUCLEOTIDE SEQUENCE</scope>
    <source>
        <strain evidence="5">DSM 13166</strain>
    </source>
</reference>
<dbReference type="GO" id="GO:0005524">
    <property type="term" value="F:ATP binding"/>
    <property type="evidence" value="ECO:0007669"/>
    <property type="project" value="UniProtKB-KW"/>
</dbReference>
<dbReference type="PANTHER" id="PTHR21231">
    <property type="entry name" value="XPA-BINDING PROTEIN 1-RELATED"/>
    <property type="match status" value="1"/>
</dbReference>
<dbReference type="Pfam" id="PF03029">
    <property type="entry name" value="ATP_bind_1"/>
    <property type="match status" value="1"/>
</dbReference>
<dbReference type="AlphaFoldDB" id="A0A977K8X7"/>
<dbReference type="InterPro" id="IPR027417">
    <property type="entry name" value="P-loop_NTPase"/>
</dbReference>
<evidence type="ECO:0000256" key="4">
    <source>
        <dbReference type="ARBA" id="ARBA00023134"/>
    </source>
</evidence>
<evidence type="ECO:0000313" key="5">
    <source>
        <dbReference type="EMBL" id="UXD21158.1"/>
    </source>
</evidence>
<keyword evidence="2" id="KW-0547">Nucleotide-binding</keyword>
<organism evidence="5 6">
    <name type="scientific">Ignicoccus pacificus DSM 13166</name>
    <dbReference type="NCBI Taxonomy" id="940294"/>
    <lineage>
        <taxon>Archaea</taxon>
        <taxon>Thermoproteota</taxon>
        <taxon>Thermoprotei</taxon>
        <taxon>Desulfurococcales</taxon>
        <taxon>Desulfurococcaceae</taxon>
        <taxon>Ignicoccus</taxon>
    </lineage>
</organism>
<accession>A0A977K8X7</accession>
<protein>
    <submittedName>
        <fullName evidence="5">ATP-binding protein</fullName>
    </submittedName>
</protein>
<keyword evidence="5" id="KW-0067">ATP-binding</keyword>
<sequence>MYFVYFLGTAGSGKSTMTKVFGEWLEDHEMSACRVNLDPAVKQLPYFAEVDVRRYVDYNELLESGLGPNGAMVKSVDLILQHATTLRKEIEECLSNYVLVDTPGQIELFAYRKVTLELLRELSGGDKSAIVYLIDSTILSKEENQLDPYAFASLAVLGASLKIRFRLPQVNVINKVDLLSMEQRFQLDAWLEDMRSIAYSVGGEEGTLTIRLIEAIEDSGGIGEMLVSSAVTEEGLDSLYAALQRSFYGGEDYATEEPSARL</sequence>
<dbReference type="SUPFAM" id="SSF52540">
    <property type="entry name" value="P-loop containing nucleoside triphosphate hydrolases"/>
    <property type="match status" value="1"/>
</dbReference>
<dbReference type="EMBL" id="CP006868">
    <property type="protein sequence ID" value="UXD21158.1"/>
    <property type="molecule type" value="Genomic_DNA"/>
</dbReference>
<gene>
    <name evidence="5" type="ORF">IPA_00685</name>
</gene>
<evidence type="ECO:0000256" key="3">
    <source>
        <dbReference type="ARBA" id="ARBA00022801"/>
    </source>
</evidence>
<dbReference type="Gene3D" id="3.40.50.300">
    <property type="entry name" value="P-loop containing nucleotide triphosphate hydrolases"/>
    <property type="match status" value="1"/>
</dbReference>
<evidence type="ECO:0000313" key="6">
    <source>
        <dbReference type="Proteomes" id="UP001063698"/>
    </source>
</evidence>